<evidence type="ECO:0000313" key="1">
    <source>
        <dbReference type="EMBL" id="EGZ18662.1"/>
    </source>
</evidence>
<dbReference type="EMBL" id="JH159154">
    <property type="protein sequence ID" value="EGZ18662.1"/>
    <property type="molecule type" value="Genomic_DNA"/>
</dbReference>
<protein>
    <submittedName>
        <fullName evidence="1">Uncharacterized protein</fullName>
    </submittedName>
</protein>
<reference evidence="1 2" key="1">
    <citation type="journal article" date="2006" name="Science">
        <title>Phytophthora genome sequences uncover evolutionary origins and mechanisms of pathogenesis.</title>
        <authorList>
            <person name="Tyler B.M."/>
            <person name="Tripathy S."/>
            <person name="Zhang X."/>
            <person name="Dehal P."/>
            <person name="Jiang R.H."/>
            <person name="Aerts A."/>
            <person name="Arredondo F.D."/>
            <person name="Baxter L."/>
            <person name="Bensasson D."/>
            <person name="Beynon J.L."/>
            <person name="Chapman J."/>
            <person name="Damasceno C.M."/>
            <person name="Dorrance A.E."/>
            <person name="Dou D."/>
            <person name="Dickerman A.W."/>
            <person name="Dubchak I.L."/>
            <person name="Garbelotto M."/>
            <person name="Gijzen M."/>
            <person name="Gordon S.G."/>
            <person name="Govers F."/>
            <person name="Grunwald N.J."/>
            <person name="Huang W."/>
            <person name="Ivors K.L."/>
            <person name="Jones R.W."/>
            <person name="Kamoun S."/>
            <person name="Krampis K."/>
            <person name="Lamour K.H."/>
            <person name="Lee M.K."/>
            <person name="McDonald W.H."/>
            <person name="Medina M."/>
            <person name="Meijer H.J."/>
            <person name="Nordberg E.K."/>
            <person name="Maclean D.J."/>
            <person name="Ospina-Giraldo M.D."/>
            <person name="Morris P.F."/>
            <person name="Phuntumart V."/>
            <person name="Putnam N.H."/>
            <person name="Rash S."/>
            <person name="Rose J.K."/>
            <person name="Sakihama Y."/>
            <person name="Salamov A.A."/>
            <person name="Savidor A."/>
            <person name="Scheuring C.F."/>
            <person name="Smith B.M."/>
            <person name="Sobral B.W."/>
            <person name="Terry A."/>
            <person name="Torto-Alalibo T.A."/>
            <person name="Win J."/>
            <person name="Xu Z."/>
            <person name="Zhang H."/>
            <person name="Grigoriev I.V."/>
            <person name="Rokhsar D.S."/>
            <person name="Boore J.L."/>
        </authorList>
    </citation>
    <scope>NUCLEOTIDE SEQUENCE [LARGE SCALE GENOMIC DNA]</scope>
    <source>
        <strain evidence="1 2">P6497</strain>
    </source>
</reference>
<dbReference type="RefSeq" id="XP_009527720.1">
    <property type="nucleotide sequence ID" value="XM_009529425.1"/>
</dbReference>
<accession>G4ZHK7</accession>
<dbReference type="AlphaFoldDB" id="G4ZHK7"/>
<name>G4ZHK7_PHYSP</name>
<dbReference type="InParanoid" id="G4ZHK7"/>
<dbReference type="SUPFAM" id="SSF56112">
    <property type="entry name" value="Protein kinase-like (PK-like)"/>
    <property type="match status" value="1"/>
</dbReference>
<gene>
    <name evidence="1" type="ORF">PHYSODRAFT_332412</name>
</gene>
<proteinExistence type="predicted"/>
<dbReference type="InterPro" id="IPR011009">
    <property type="entry name" value="Kinase-like_dom_sf"/>
</dbReference>
<keyword evidence="2" id="KW-1185">Reference proteome</keyword>
<evidence type="ECO:0000313" key="2">
    <source>
        <dbReference type="Proteomes" id="UP000002640"/>
    </source>
</evidence>
<dbReference type="KEGG" id="psoj:PHYSODRAFT_332412"/>
<sequence>MKVELLCRVMGRDPQFSVEIGLDDRVEKLRSVIASTREVDLHPSDIALYWDAYKTYGPRLEMCDGVSVRSFGPDFSPLPNRPRIHVHIRHGGVRPSKANVLEPEGRLDGEDTGLSGLWKFSELKLLRFPSPTQLASHLERRLPFRVRIKDQHTAAKIFAKDGPQIRCDALSSLIDVLVMTYEASLDEEDTKCSCQKFDDLLFALMAQICHANGVQLKVERKILADDAGPGADLRSDVTMYCNGCVVLCGEKRDGSADIQRTFSQLEPKMKCWNANFYGELPYILGYVACGNRRQLSAFRFSSGKRFQDLSKVSSTIAIKVFYNLAFVLRYMATQSKLTTPTQLSPFEPHQTDTGTIELVDGIVDGTIKRTVRRDRCASGGDYKRILYPTGFRRLPENVEEVNKWLDGMLCALQSWHESGYCHGGVQWSNTVYVPRQEVTEHNALQEPGYWMLDNMESSRPSSLLIRGHGYAGKFTCQYDLFQLGILMSELHKHKFPLPHRLLWVRDKLLVARDTSEQVTARKVLEMLRQTKNCRSEDLQKVANVLLSALHTPDVTADSVLGMMKALVPPAQAKYSKPMVVGLDDGVEKLKNIIAKTREVNAHPSDITLYWVSHSLAGLEMSDCMKVRRFDPDVSPQRKGPHMQVRIRSSSKAPEAKVGPLVGEDVGLNGLWKYSKLDFTLPQLSSRAGFRLSSHLERRLPFRVRINDQLTAAKIFAKNGPEIRCNALSSLIDVVVLSYEAGLDEEDTKRSCQKFDDLLFAFTAQICRVNGVQLKVERENPDGDASVEEKLRADITVNCNGCIVLCGVERGGSAGDSRVNTELESKMKCWNPLHYGELPCILGYVAIGNKRQWSTFRFFGKDRLQYLGRVSSTEAIKVFYNLAFVLSRMAALSKLTVPTPLSPFTPYRSKVGVIQLVDGMAQLTTSPEHFQDGDDYKKLVEIYRNRMRLSAPNLQSVRSLKQTRFRTRQAVVQLSPMGFYRPPENVDEVNTLAREYGAIKWENVAYVPAQRIDQWGYDRLKPGYWVLVNLESSRRSSLITLVGPGVDMLHNCQYDLKLLGCLMKSLEFPLSHRLLWIQDKLLSARDKTEEVTATKVLAMFNQTQSCRPEDLQRVANVLLSALHTPEMTAESVLKMMKELVPPAEAKSAEPSGENKK</sequence>
<organism evidence="1 2">
    <name type="scientific">Phytophthora sojae (strain P6497)</name>
    <name type="common">Soybean stem and root rot agent</name>
    <name type="synonym">Phytophthora megasperma f. sp. glycines</name>
    <dbReference type="NCBI Taxonomy" id="1094619"/>
    <lineage>
        <taxon>Eukaryota</taxon>
        <taxon>Sar</taxon>
        <taxon>Stramenopiles</taxon>
        <taxon>Oomycota</taxon>
        <taxon>Peronosporomycetes</taxon>
        <taxon>Peronosporales</taxon>
        <taxon>Peronosporaceae</taxon>
        <taxon>Phytophthora</taxon>
    </lineage>
</organism>
<dbReference type="GeneID" id="20646464"/>
<dbReference type="Proteomes" id="UP000002640">
    <property type="component" value="Unassembled WGS sequence"/>
</dbReference>